<feature type="domain" description="MADS-box" evidence="6">
    <location>
        <begin position="6"/>
        <end position="66"/>
    </location>
</feature>
<gene>
    <name evidence="7" type="ORF">EUGRSUZ_I02506</name>
</gene>
<evidence type="ECO:0000313" key="7">
    <source>
        <dbReference type="EMBL" id="KCW56838.1"/>
    </source>
</evidence>
<dbReference type="SUPFAM" id="SSF55455">
    <property type="entry name" value="SRF-like"/>
    <property type="match status" value="1"/>
</dbReference>
<sequence length="219" mass="24523">MARTTRGRQRIQMAKMDNESNLQVTFSKRRSGLFKKASELSTLCGADVALIVFSPGEKAFSFGHPNVDTVLDRFLNGNELPQQTAGTAQLIEAHRNATICELNVQLTEVLGQLEMEKKRGEELKKAVRTNQESHWWERPVDELSVPQLEQLKISLFELRKNVSKETEQMVIQATNTQPFFGASSSHGPPIPFQSQNGTSAPVMPPNPHQYNFGFGSGYF</sequence>
<evidence type="ECO:0000256" key="2">
    <source>
        <dbReference type="ARBA" id="ARBA00023015"/>
    </source>
</evidence>
<dbReference type="AlphaFoldDB" id="A0A059ASL0"/>
<dbReference type="GO" id="GO:0046983">
    <property type="term" value="F:protein dimerization activity"/>
    <property type="evidence" value="ECO:0007669"/>
    <property type="project" value="InterPro"/>
</dbReference>
<evidence type="ECO:0000256" key="5">
    <source>
        <dbReference type="ARBA" id="ARBA00023242"/>
    </source>
</evidence>
<reference evidence="7" key="1">
    <citation type="submission" date="2013-07" db="EMBL/GenBank/DDBJ databases">
        <title>The genome of Eucalyptus grandis.</title>
        <authorList>
            <person name="Schmutz J."/>
            <person name="Hayes R."/>
            <person name="Myburg A."/>
            <person name="Tuskan G."/>
            <person name="Grattapaglia D."/>
            <person name="Rokhsar D.S."/>
        </authorList>
    </citation>
    <scope>NUCLEOTIDE SEQUENCE</scope>
    <source>
        <tissue evidence="7">Leaf extractions</tissue>
    </source>
</reference>
<comment type="subcellular location">
    <subcellularLocation>
        <location evidence="1">Nucleus</location>
    </subcellularLocation>
</comment>
<name>A0A059ASL0_EUCGR</name>
<dbReference type="InterPro" id="IPR002100">
    <property type="entry name" value="TF_MADSbox"/>
</dbReference>
<dbReference type="EMBL" id="KK198761">
    <property type="protein sequence ID" value="KCW56838.1"/>
    <property type="molecule type" value="Genomic_DNA"/>
</dbReference>
<dbReference type="GO" id="GO:0000981">
    <property type="term" value="F:DNA-binding transcription factor activity, RNA polymerase II-specific"/>
    <property type="evidence" value="ECO:0000318"/>
    <property type="project" value="GO_Central"/>
</dbReference>
<dbReference type="PANTHER" id="PTHR11945:SF776">
    <property type="entry name" value="AGAMOUS-LIKE 50-RELATED"/>
    <property type="match status" value="1"/>
</dbReference>
<dbReference type="PANTHER" id="PTHR11945">
    <property type="entry name" value="MADS BOX PROTEIN"/>
    <property type="match status" value="1"/>
</dbReference>
<dbReference type="CDD" id="cd00265">
    <property type="entry name" value="MADS_MEF2_like"/>
    <property type="match status" value="1"/>
</dbReference>
<keyword evidence="5" id="KW-0539">Nucleus</keyword>
<keyword evidence="2" id="KW-0805">Transcription regulation</keyword>
<dbReference type="OMA" id="GNCELNM"/>
<keyword evidence="3" id="KW-0238">DNA-binding</keyword>
<accession>A0A059ASL0</accession>
<protein>
    <recommendedName>
        <fullName evidence="6">MADS-box domain-containing protein</fullName>
    </recommendedName>
</protein>
<evidence type="ECO:0000256" key="1">
    <source>
        <dbReference type="ARBA" id="ARBA00004123"/>
    </source>
</evidence>
<dbReference type="Gene3D" id="3.40.1810.10">
    <property type="entry name" value="Transcription factor, MADS-box"/>
    <property type="match status" value="1"/>
</dbReference>
<proteinExistence type="predicted"/>
<evidence type="ECO:0000256" key="4">
    <source>
        <dbReference type="ARBA" id="ARBA00023163"/>
    </source>
</evidence>
<dbReference type="SMR" id="A0A059ASL0"/>
<dbReference type="SMART" id="SM00432">
    <property type="entry name" value="MADS"/>
    <property type="match status" value="1"/>
</dbReference>
<dbReference type="GO" id="GO:0006357">
    <property type="term" value="P:regulation of transcription by RNA polymerase II"/>
    <property type="evidence" value="ECO:0000318"/>
    <property type="project" value="GO_Central"/>
</dbReference>
<dbReference type="eggNOG" id="KOG0014">
    <property type="taxonomic scope" value="Eukaryota"/>
</dbReference>
<dbReference type="KEGG" id="egr:104420808"/>
<organism evidence="7">
    <name type="scientific">Eucalyptus grandis</name>
    <name type="common">Flooded gum</name>
    <dbReference type="NCBI Taxonomy" id="71139"/>
    <lineage>
        <taxon>Eukaryota</taxon>
        <taxon>Viridiplantae</taxon>
        <taxon>Streptophyta</taxon>
        <taxon>Embryophyta</taxon>
        <taxon>Tracheophyta</taxon>
        <taxon>Spermatophyta</taxon>
        <taxon>Magnoliopsida</taxon>
        <taxon>eudicotyledons</taxon>
        <taxon>Gunneridae</taxon>
        <taxon>Pentapetalae</taxon>
        <taxon>rosids</taxon>
        <taxon>malvids</taxon>
        <taxon>Myrtales</taxon>
        <taxon>Myrtaceae</taxon>
        <taxon>Myrtoideae</taxon>
        <taxon>Eucalypteae</taxon>
        <taxon>Eucalyptus</taxon>
    </lineage>
</organism>
<dbReference type="Gene3D" id="6.10.140.920">
    <property type="match status" value="1"/>
</dbReference>
<evidence type="ECO:0000256" key="3">
    <source>
        <dbReference type="ARBA" id="ARBA00023125"/>
    </source>
</evidence>
<dbReference type="GO" id="GO:0005634">
    <property type="term" value="C:nucleus"/>
    <property type="evidence" value="ECO:0007669"/>
    <property type="project" value="UniProtKB-SubCell"/>
</dbReference>
<dbReference type="FunCoup" id="A0A059ASL0">
    <property type="interactions" value="52"/>
</dbReference>
<evidence type="ECO:0000259" key="6">
    <source>
        <dbReference type="PROSITE" id="PS50066"/>
    </source>
</evidence>
<dbReference type="InterPro" id="IPR033896">
    <property type="entry name" value="MEF2-like_N"/>
</dbReference>
<dbReference type="Gramene" id="KCW56838">
    <property type="protein sequence ID" value="KCW56838"/>
    <property type="gene ID" value="EUGRSUZ_I02506"/>
</dbReference>
<keyword evidence="4" id="KW-0804">Transcription</keyword>
<dbReference type="InterPro" id="IPR036879">
    <property type="entry name" value="TF_MADSbox_sf"/>
</dbReference>
<dbReference type="PROSITE" id="PS50066">
    <property type="entry name" value="MADS_BOX_2"/>
    <property type="match status" value="1"/>
</dbReference>
<dbReference type="GO" id="GO:0000978">
    <property type="term" value="F:RNA polymerase II cis-regulatory region sequence-specific DNA binding"/>
    <property type="evidence" value="ECO:0000318"/>
    <property type="project" value="GO_Central"/>
</dbReference>
<dbReference type="GO" id="GO:0045944">
    <property type="term" value="P:positive regulation of transcription by RNA polymerase II"/>
    <property type="evidence" value="ECO:0007669"/>
    <property type="project" value="InterPro"/>
</dbReference>
<dbReference type="InParanoid" id="A0A059ASL0"/>
<dbReference type="Pfam" id="PF00319">
    <property type="entry name" value="SRF-TF"/>
    <property type="match status" value="1"/>
</dbReference>
<dbReference type="PRINTS" id="PR00404">
    <property type="entry name" value="MADSDOMAIN"/>
</dbReference>
<dbReference type="FunFam" id="3.40.1810.10:FF:000006">
    <property type="entry name" value="Agamous-like MADS-box protein AGL62"/>
    <property type="match status" value="1"/>
</dbReference>
<dbReference type="OrthoDB" id="1613165at2759"/>